<dbReference type="SUPFAM" id="SSF52540">
    <property type="entry name" value="P-loop containing nucleoside triphosphate hydrolases"/>
    <property type="match status" value="2"/>
</dbReference>
<accession>A0AAN0JSY2</accession>
<comment type="catalytic activity">
    <reaction evidence="6">
        <text>ATP + H2O = ADP + phosphate + H(+)</text>
        <dbReference type="Rhea" id="RHEA:13065"/>
        <dbReference type="ChEBI" id="CHEBI:15377"/>
        <dbReference type="ChEBI" id="CHEBI:15378"/>
        <dbReference type="ChEBI" id="CHEBI:30616"/>
        <dbReference type="ChEBI" id="CHEBI:43474"/>
        <dbReference type="ChEBI" id="CHEBI:456216"/>
        <dbReference type="EC" id="3.6.4.6"/>
    </reaction>
</comment>
<dbReference type="Pfam" id="PF00004">
    <property type="entry name" value="AAA"/>
    <property type="match status" value="2"/>
</dbReference>
<dbReference type="InterPro" id="IPR003960">
    <property type="entry name" value="ATPase_AAA_CS"/>
</dbReference>
<keyword evidence="4" id="KW-0067">ATP-binding</keyword>
<dbReference type="GO" id="GO:0034098">
    <property type="term" value="C:VCP-NPL4-UFD1 AAA ATPase complex"/>
    <property type="evidence" value="ECO:0007669"/>
    <property type="project" value="TreeGrafter"/>
</dbReference>
<dbReference type="GO" id="GO:0005634">
    <property type="term" value="C:nucleus"/>
    <property type="evidence" value="ECO:0007669"/>
    <property type="project" value="TreeGrafter"/>
</dbReference>
<dbReference type="FunFam" id="3.40.50.300:FF:000012">
    <property type="entry name" value="Transitional endoplasmic reticulum ATPase"/>
    <property type="match status" value="1"/>
</dbReference>
<evidence type="ECO:0000313" key="10">
    <source>
        <dbReference type="EnsemblMetazoa" id="XP_019859929.1"/>
    </source>
</evidence>
<dbReference type="PROSITE" id="PS00674">
    <property type="entry name" value="AAA"/>
    <property type="match status" value="2"/>
</dbReference>
<gene>
    <name evidence="10" type="primary">100639432</name>
</gene>
<dbReference type="PANTHER" id="PTHR23077:SF171">
    <property type="entry name" value="NUCLEAR VALOSIN-CONTAINING PROTEIN-LIKE"/>
    <property type="match status" value="1"/>
</dbReference>
<keyword evidence="11" id="KW-1185">Reference proteome</keyword>
<dbReference type="KEGG" id="aqu:100639432"/>
<dbReference type="Gene3D" id="2.40.40.20">
    <property type="match status" value="1"/>
</dbReference>
<dbReference type="GO" id="GO:0051228">
    <property type="term" value="P:mitotic spindle disassembly"/>
    <property type="evidence" value="ECO:0007669"/>
    <property type="project" value="TreeGrafter"/>
</dbReference>
<dbReference type="Proteomes" id="UP000007879">
    <property type="component" value="Unassembled WGS sequence"/>
</dbReference>
<dbReference type="AlphaFoldDB" id="A0AAN0JSY2"/>
<dbReference type="SUPFAM" id="SSF54585">
    <property type="entry name" value="Cdc48 domain 2-like"/>
    <property type="match status" value="1"/>
</dbReference>
<evidence type="ECO:0000313" key="11">
    <source>
        <dbReference type="Proteomes" id="UP000007879"/>
    </source>
</evidence>
<feature type="domain" description="AAA+ ATPase" evidence="7">
    <location>
        <begin position="226"/>
        <end position="363"/>
    </location>
</feature>
<dbReference type="GO" id="GO:0005524">
    <property type="term" value="F:ATP binding"/>
    <property type="evidence" value="ECO:0007669"/>
    <property type="project" value="UniProtKB-KW"/>
</dbReference>
<protein>
    <recommendedName>
        <fullName evidence="1">vesicle-fusing ATPase</fullName>
        <ecNumber evidence="1">3.6.4.6</ecNumber>
    </recommendedName>
</protein>
<dbReference type="PANTHER" id="PTHR23077">
    <property type="entry name" value="AAA-FAMILY ATPASE"/>
    <property type="match status" value="1"/>
</dbReference>
<evidence type="ECO:0000256" key="2">
    <source>
        <dbReference type="ARBA" id="ARBA00022737"/>
    </source>
</evidence>
<dbReference type="SMART" id="SM01073">
    <property type="entry name" value="CDC48_N"/>
    <property type="match status" value="1"/>
</dbReference>
<evidence type="ECO:0000259" key="9">
    <source>
        <dbReference type="SMART" id="SM01073"/>
    </source>
</evidence>
<dbReference type="FunFam" id="2.40.40.20:FF:000003">
    <property type="entry name" value="Transitional endoplasmic reticulum ATPase"/>
    <property type="match status" value="1"/>
</dbReference>
<dbReference type="GO" id="GO:0031593">
    <property type="term" value="F:polyubiquitin modification-dependent protein binding"/>
    <property type="evidence" value="ECO:0007669"/>
    <property type="project" value="TreeGrafter"/>
</dbReference>
<feature type="domain" description="AAA+ ATPase" evidence="7">
    <location>
        <begin position="502"/>
        <end position="639"/>
    </location>
</feature>
<dbReference type="Pfam" id="PF02359">
    <property type="entry name" value="CDC48_N"/>
    <property type="match status" value="1"/>
</dbReference>
<dbReference type="SUPFAM" id="SSF50692">
    <property type="entry name" value="ADC-like"/>
    <property type="match status" value="1"/>
</dbReference>
<reference evidence="10" key="2">
    <citation type="submission" date="2024-06" db="UniProtKB">
        <authorList>
            <consortium name="EnsemblMetazoa"/>
        </authorList>
    </citation>
    <scope>IDENTIFICATION</scope>
</reference>
<evidence type="ECO:0000256" key="4">
    <source>
        <dbReference type="ARBA" id="ARBA00022840"/>
    </source>
</evidence>
<dbReference type="InterPro" id="IPR003338">
    <property type="entry name" value="CDC4_N-term_subdom"/>
</dbReference>
<dbReference type="GO" id="GO:0016887">
    <property type="term" value="F:ATP hydrolysis activity"/>
    <property type="evidence" value="ECO:0007669"/>
    <property type="project" value="InterPro"/>
</dbReference>
<evidence type="ECO:0000259" key="8">
    <source>
        <dbReference type="SMART" id="SM01072"/>
    </source>
</evidence>
<dbReference type="InterPro" id="IPR004201">
    <property type="entry name" value="Cdc48_dom2"/>
</dbReference>
<dbReference type="InterPro" id="IPR009010">
    <property type="entry name" value="Asp_de-COase-like_dom_sf"/>
</dbReference>
<organism evidence="10 11">
    <name type="scientific">Amphimedon queenslandica</name>
    <name type="common">Sponge</name>
    <dbReference type="NCBI Taxonomy" id="400682"/>
    <lineage>
        <taxon>Eukaryota</taxon>
        <taxon>Metazoa</taxon>
        <taxon>Porifera</taxon>
        <taxon>Demospongiae</taxon>
        <taxon>Heteroscleromorpha</taxon>
        <taxon>Haplosclerida</taxon>
        <taxon>Niphatidae</taxon>
        <taxon>Amphimedon</taxon>
    </lineage>
</organism>
<dbReference type="InterPro" id="IPR027417">
    <property type="entry name" value="P-loop_NTPase"/>
</dbReference>
<dbReference type="FunFam" id="3.10.330.10:FF:000001">
    <property type="entry name" value="Cell division control 48"/>
    <property type="match status" value="1"/>
</dbReference>
<dbReference type="Pfam" id="PF17862">
    <property type="entry name" value="AAA_lid_3"/>
    <property type="match status" value="2"/>
</dbReference>
<dbReference type="Gene3D" id="3.10.330.10">
    <property type="match status" value="1"/>
</dbReference>
<dbReference type="GO" id="GO:0097352">
    <property type="term" value="P:autophagosome maturation"/>
    <property type="evidence" value="ECO:0007669"/>
    <property type="project" value="TreeGrafter"/>
</dbReference>
<evidence type="ECO:0000256" key="5">
    <source>
        <dbReference type="ARBA" id="ARBA00023054"/>
    </source>
</evidence>
<dbReference type="SMART" id="SM00382">
    <property type="entry name" value="AAA"/>
    <property type="match status" value="2"/>
</dbReference>
<dbReference type="InterPro" id="IPR003593">
    <property type="entry name" value="AAA+_ATPase"/>
</dbReference>
<dbReference type="SMART" id="SM01072">
    <property type="entry name" value="CDC48_2"/>
    <property type="match status" value="1"/>
</dbReference>
<dbReference type="EC" id="3.6.4.6" evidence="1"/>
<proteinExistence type="predicted"/>
<evidence type="ECO:0000256" key="3">
    <source>
        <dbReference type="ARBA" id="ARBA00022741"/>
    </source>
</evidence>
<evidence type="ECO:0000259" key="7">
    <source>
        <dbReference type="SMART" id="SM00382"/>
    </source>
</evidence>
<dbReference type="FunFam" id="3.40.50.300:FF:001025">
    <property type="entry name" value="ATPase family, AAA domain-containing 2B"/>
    <property type="match status" value="1"/>
</dbReference>
<evidence type="ECO:0000256" key="1">
    <source>
        <dbReference type="ARBA" id="ARBA00012674"/>
    </source>
</evidence>
<keyword evidence="2" id="KW-0677">Repeat</keyword>
<dbReference type="EnsemblMetazoa" id="XM_020004370.1">
    <property type="protein sequence ID" value="XP_019859929.1"/>
    <property type="gene ID" value="LOC100639432"/>
</dbReference>
<dbReference type="InterPro" id="IPR050168">
    <property type="entry name" value="AAA_ATPase_domain"/>
</dbReference>
<keyword evidence="5" id="KW-0175">Coiled coil</keyword>
<dbReference type="Pfam" id="PF02933">
    <property type="entry name" value="CDC48_2"/>
    <property type="match status" value="1"/>
</dbReference>
<dbReference type="Gene3D" id="1.10.8.60">
    <property type="match status" value="2"/>
</dbReference>
<dbReference type="GO" id="GO:0005829">
    <property type="term" value="C:cytosol"/>
    <property type="evidence" value="ECO:0007669"/>
    <property type="project" value="TreeGrafter"/>
</dbReference>
<feature type="domain" description="CDC48 N-terminal subdomain" evidence="9">
    <location>
        <begin position="14"/>
        <end position="98"/>
    </location>
</feature>
<reference evidence="11" key="1">
    <citation type="journal article" date="2010" name="Nature">
        <title>The Amphimedon queenslandica genome and the evolution of animal complexity.</title>
        <authorList>
            <person name="Srivastava M."/>
            <person name="Simakov O."/>
            <person name="Chapman J."/>
            <person name="Fahey B."/>
            <person name="Gauthier M.E."/>
            <person name="Mitros T."/>
            <person name="Richards G.S."/>
            <person name="Conaco C."/>
            <person name="Dacre M."/>
            <person name="Hellsten U."/>
            <person name="Larroux C."/>
            <person name="Putnam N.H."/>
            <person name="Stanke M."/>
            <person name="Adamska M."/>
            <person name="Darling A."/>
            <person name="Degnan S.M."/>
            <person name="Oakley T.H."/>
            <person name="Plachetzki D.C."/>
            <person name="Zhai Y."/>
            <person name="Adamski M."/>
            <person name="Calcino A."/>
            <person name="Cummins S.F."/>
            <person name="Goodstein D.M."/>
            <person name="Harris C."/>
            <person name="Jackson D.J."/>
            <person name="Leys S.P."/>
            <person name="Shu S."/>
            <person name="Woodcroft B.J."/>
            <person name="Vervoort M."/>
            <person name="Kosik K.S."/>
            <person name="Manning G."/>
            <person name="Degnan B.M."/>
            <person name="Rokhsar D.S."/>
        </authorList>
    </citation>
    <scope>NUCLEOTIDE SEQUENCE [LARGE SCALE GENOMIC DNA]</scope>
</reference>
<evidence type="ECO:0000256" key="6">
    <source>
        <dbReference type="ARBA" id="ARBA00048883"/>
    </source>
</evidence>
<dbReference type="InterPro" id="IPR003959">
    <property type="entry name" value="ATPase_AAA_core"/>
</dbReference>
<feature type="domain" description="CDC48" evidence="8">
    <location>
        <begin position="115"/>
        <end position="181"/>
    </location>
</feature>
<dbReference type="GO" id="GO:0030970">
    <property type="term" value="P:retrograde protein transport, ER to cytosol"/>
    <property type="evidence" value="ECO:0007669"/>
    <property type="project" value="TreeGrafter"/>
</dbReference>
<dbReference type="FunFam" id="1.10.8.60:FF:000057">
    <property type="entry name" value="AAA family ATPase, CDC48 subfamily"/>
    <property type="match status" value="1"/>
</dbReference>
<keyword evidence="3" id="KW-0547">Nucleotide-binding</keyword>
<dbReference type="InterPro" id="IPR029067">
    <property type="entry name" value="CDC48_domain_2-like_sf"/>
</dbReference>
<dbReference type="Gene3D" id="3.40.50.300">
    <property type="entry name" value="P-loop containing nucleotide triphosphate hydrolases"/>
    <property type="match status" value="2"/>
</dbReference>
<sequence length="759" mass="85148">MSIGIKKIRDKPNRVAVEDVIDKYNDNSIAVISEDKMNELGLNKGDTVLLKGKQRKETVCDVLSDSNMLNDRIQLNRVVRHMLRVGYKDKVNIYPFQPQYGKRVSILPMEESIKHFNGNIFKAFLKPYFNESYRPVHEGDIFAVHSCMRVVEFKIIKTEPSPYCIVTQDTLILCDGEPLKQEDELSFSDIGYEDIGGCHKQLAQIKEMVDLPLRHPQLYRALGIKPSRGILLHGPPGTGKTSIARAVANETGAFLCVINGPEIISGMLGDSEHNLRYAFEEAEKNAPSIIFIDELDAIAPKRDKTESALERRVVCQLLTLMDGLRKIHSQVIVLAATNRPNSIDRALRRFGRFDREILVGVPDELGRLEILRIHTKKMKLADDVKLDQIAAKCHGYVGADLCSVCSEAAMQHIRGKMKSGVINLDDDTINDEVLESLAITMGDFKYALSKSDPSVLRENQLEVPVVSWSDVGGLEELKRDLEELIKFPMNYPEKFLKFGQRPQKGILFHGPPGCGKTLIAKAIANECEANFISIKGPELLTNRSGPQSAANVRDIFFKARQATPCIIFFDEFDSITKPHGGCASDQVLSQILTEICGMSSLNTQKNVFIIGATNRPDIIDPAILRPGRLDQLVYVPLPDEMSRLSILKALLSKTPVDKDVDLKYIAEKTNGFSGADLAEICRRACKNAIRELIELTFDSEKKDQNIEEKSNFGALELKVVTRGHFEDAMKYARRSVTEDEVSKHKAFAQKYQKTWSINR</sequence>
<dbReference type="InterPro" id="IPR041569">
    <property type="entry name" value="AAA_lid_3"/>
</dbReference>
<name>A0AAN0JSY2_AMPQE</name>